<dbReference type="PRINTS" id="PR00313">
    <property type="entry name" value="CABNDNGRPT"/>
</dbReference>
<dbReference type="AlphaFoldDB" id="A0A1C2EFX4"/>
<feature type="region of interest" description="Disordered" evidence="10">
    <location>
        <begin position="510"/>
        <end position="541"/>
    </location>
</feature>
<dbReference type="SUPFAM" id="SSF51126">
    <property type="entry name" value="Pectin lyase-like"/>
    <property type="match status" value="1"/>
</dbReference>
<dbReference type="InterPro" id="IPR018511">
    <property type="entry name" value="Hemolysin-typ_Ca-bd_CS"/>
</dbReference>
<dbReference type="PANTHER" id="PTHR38340">
    <property type="entry name" value="S-LAYER PROTEIN"/>
    <property type="match status" value="1"/>
</dbReference>
<feature type="compositionally biased region" description="Basic and acidic residues" evidence="10">
    <location>
        <begin position="529"/>
        <end position="541"/>
    </location>
</feature>
<evidence type="ECO:0000259" key="11">
    <source>
        <dbReference type="Pfam" id="PF08548"/>
    </source>
</evidence>
<dbReference type="InterPro" id="IPR050557">
    <property type="entry name" value="RTX_toxin/Mannuronan_C5-epim"/>
</dbReference>
<evidence type="ECO:0000256" key="4">
    <source>
        <dbReference type="ARBA" id="ARBA00022525"/>
    </source>
</evidence>
<keyword evidence="8" id="KW-0843">Virulence</keyword>
<evidence type="ECO:0000259" key="12">
    <source>
        <dbReference type="Pfam" id="PF12708"/>
    </source>
</evidence>
<keyword evidence="4" id="KW-0964">Secreted</keyword>
<evidence type="ECO:0000256" key="7">
    <source>
        <dbReference type="ARBA" id="ARBA00022837"/>
    </source>
</evidence>
<comment type="subcellular location">
    <subcellularLocation>
        <location evidence="2">Membrane</location>
    </subcellularLocation>
    <subcellularLocation>
        <location evidence="3">Secreted</location>
    </subcellularLocation>
</comment>
<sequence length="846" mass="87992">MANSFSVKDFGAVGDGHTDDTLALQAAIDAASAAGGGTVVIPSGTYIVSAQASGNALILKDNVQLEGDATDRATLKLASGSSADIDGILRADGDAVGVSNLVIDGNRAHTTGVVSDLSLGDGVQLTLNYVQATNASGYGLDLRAEGSQVQANKAYVDYNGQGGVITAGLVGSALNDLIVRDNDGNGLTTQGVVTVQDINSTSNQGYGVAVEGDANGHAAQLISGSISSNRTSGVLIDKASDAVVDHLSISYNTLSAIEVRDSQGTQISTNRIDGSYLDANQPYVLLQDSSGTEVRGNVIGATGYYDGAKSTYGVEERGQSDANRIADNFISNVTEREVKVVGTATAVFDNTDVLTTYGSSGDDVISEYAQAYNTVLYGGAGDDLIQGGVLDNVLIGGAGVDQLAGAQGHDTFRFTQLTDSYRTASASYTDTITAFDASKDSIDVTSLGMSGLGNGHNGTLDLAYNADKNLTYLKSYDADAQGQRFELILNGDYRTSLTADNFLPLTAGTSGDDSLHGTTHGRDTLVGGDGRDMLSGRGDDDRLDGGAGADRLIGGQGADTFVYNQLTDSQVDAAGKNQGRDLIVDFNSGDHDRIDISALGFTGFGDGYGTTLSLTYDSANDITRLSSKELDSAGNRFQIALSGNHVLDLGANAVEFAHADSPQKTSTYPGQILTIGTAANDRLIGSADADRLYGLDGDDVLQGGANNDFLLGGHGADKLTGGSGSDYFVFQSVEDSYRTAEQSHTDLITDFNQGYDSLSVSALGYTDIGDGYNGTLKIDYNATLDRTYVRDLQSDDQGRFFQIALSGDQTQHLRYNNMGFADRDVSTDAAPIEVVGVATHTDHAVG</sequence>
<feature type="domain" description="Rhamnogalacturonase A/B/Epimerase-like pectate lyase" evidence="12">
    <location>
        <begin position="5"/>
        <end position="208"/>
    </location>
</feature>
<evidence type="ECO:0000313" key="14">
    <source>
        <dbReference type="Proteomes" id="UP000095143"/>
    </source>
</evidence>
<evidence type="ECO:0000256" key="6">
    <source>
        <dbReference type="ARBA" id="ARBA00022737"/>
    </source>
</evidence>
<dbReference type="Pfam" id="PF08548">
    <property type="entry name" value="Peptidase_M10_C"/>
    <property type="match status" value="2"/>
</dbReference>
<dbReference type="Pfam" id="PF12708">
    <property type="entry name" value="Pect-lyase_RHGA_epim"/>
    <property type="match status" value="1"/>
</dbReference>
<evidence type="ECO:0000313" key="13">
    <source>
        <dbReference type="EMBL" id="OCX25873.1"/>
    </source>
</evidence>
<evidence type="ECO:0000256" key="9">
    <source>
        <dbReference type="ARBA" id="ARBA00023136"/>
    </source>
</evidence>
<dbReference type="GO" id="GO:0005509">
    <property type="term" value="F:calcium ion binding"/>
    <property type="evidence" value="ECO:0007669"/>
    <property type="project" value="InterPro"/>
</dbReference>
<dbReference type="InterPro" id="IPR011050">
    <property type="entry name" value="Pectin_lyase_fold/virulence"/>
</dbReference>
<dbReference type="EMBL" id="MDEN01000041">
    <property type="protein sequence ID" value="OCX25873.1"/>
    <property type="molecule type" value="Genomic_DNA"/>
</dbReference>
<dbReference type="InterPro" id="IPR011049">
    <property type="entry name" value="Serralysin-like_metalloprot_C"/>
</dbReference>
<dbReference type="PROSITE" id="PS00330">
    <property type="entry name" value="HEMOLYSIN_CALCIUM"/>
    <property type="match status" value="2"/>
</dbReference>
<name>A0A1C2EFX4_9PSED</name>
<evidence type="ECO:0000256" key="3">
    <source>
        <dbReference type="ARBA" id="ARBA00004613"/>
    </source>
</evidence>
<keyword evidence="5" id="KW-0800">Toxin</keyword>
<dbReference type="Pfam" id="PF00353">
    <property type="entry name" value="HemolysinCabind"/>
    <property type="match status" value="2"/>
</dbReference>
<dbReference type="OrthoDB" id="7033015at2"/>
<evidence type="ECO:0000256" key="5">
    <source>
        <dbReference type="ARBA" id="ARBA00022656"/>
    </source>
</evidence>
<dbReference type="InterPro" id="IPR012334">
    <property type="entry name" value="Pectin_lyas_fold"/>
</dbReference>
<keyword evidence="7" id="KW-0106">Calcium</keyword>
<keyword evidence="9" id="KW-0472">Membrane</keyword>
<evidence type="ECO:0000256" key="8">
    <source>
        <dbReference type="ARBA" id="ARBA00023026"/>
    </source>
</evidence>
<dbReference type="Proteomes" id="UP000095143">
    <property type="component" value="Unassembled WGS sequence"/>
</dbReference>
<dbReference type="Gene3D" id="2.150.10.10">
    <property type="entry name" value="Serralysin-like metalloprotease, C-terminal"/>
    <property type="match status" value="2"/>
</dbReference>
<feature type="domain" description="Peptidase M10 serralysin C-terminal" evidence="11">
    <location>
        <begin position="545"/>
        <end position="646"/>
    </location>
</feature>
<protein>
    <submittedName>
        <fullName evidence="13">Uncharacterized protein</fullName>
    </submittedName>
</protein>
<dbReference type="GO" id="GO:0005615">
    <property type="term" value="C:extracellular space"/>
    <property type="evidence" value="ECO:0007669"/>
    <property type="project" value="InterPro"/>
</dbReference>
<reference evidence="13 14" key="1">
    <citation type="submission" date="2016-08" db="EMBL/GenBank/DDBJ databases">
        <title>Whole genome sequence of Pseudomonas graminis strain UASWS1507, a potential biological control agent for agriculture.</title>
        <authorList>
            <person name="Crovadore J."/>
            <person name="Calmin G."/>
            <person name="Chablais R."/>
            <person name="Cochard B."/>
            <person name="Lefort F."/>
        </authorList>
    </citation>
    <scope>NUCLEOTIDE SEQUENCE [LARGE SCALE GENOMIC DNA]</scope>
    <source>
        <strain evidence="13 14">UASWS1507</strain>
    </source>
</reference>
<dbReference type="InterPro" id="IPR024535">
    <property type="entry name" value="RHGA/B-epi-like_pectate_lyase"/>
</dbReference>
<accession>A0A1C2EFX4</accession>
<dbReference type="InterPro" id="IPR001343">
    <property type="entry name" value="Hemolysn_Ca-bd"/>
</dbReference>
<dbReference type="InterPro" id="IPR003995">
    <property type="entry name" value="RTX_toxin_determinant-A"/>
</dbReference>
<gene>
    <name evidence="13" type="ORF">BBI10_00580</name>
</gene>
<dbReference type="GO" id="GO:0090729">
    <property type="term" value="F:toxin activity"/>
    <property type="evidence" value="ECO:0007669"/>
    <property type="project" value="UniProtKB-KW"/>
</dbReference>
<comment type="cofactor">
    <cofactor evidence="1">
        <name>Ca(2+)</name>
        <dbReference type="ChEBI" id="CHEBI:29108"/>
    </cofactor>
</comment>
<dbReference type="PANTHER" id="PTHR38340:SF1">
    <property type="entry name" value="S-LAYER PROTEIN"/>
    <property type="match status" value="1"/>
</dbReference>
<organism evidence="13 14">
    <name type="scientific">Pseudomonas graminis</name>
    <dbReference type="NCBI Taxonomy" id="158627"/>
    <lineage>
        <taxon>Bacteria</taxon>
        <taxon>Pseudomonadati</taxon>
        <taxon>Pseudomonadota</taxon>
        <taxon>Gammaproteobacteria</taxon>
        <taxon>Pseudomonadales</taxon>
        <taxon>Pseudomonadaceae</taxon>
        <taxon>Pseudomonas</taxon>
    </lineage>
</organism>
<feature type="domain" description="Peptidase M10 serralysin C-terminal" evidence="11">
    <location>
        <begin position="386"/>
        <end position="475"/>
    </location>
</feature>
<proteinExistence type="predicted"/>
<comment type="caution">
    <text evidence="13">The sequence shown here is derived from an EMBL/GenBank/DDBJ whole genome shotgun (WGS) entry which is preliminary data.</text>
</comment>
<dbReference type="GO" id="GO:0016020">
    <property type="term" value="C:membrane"/>
    <property type="evidence" value="ECO:0007669"/>
    <property type="project" value="UniProtKB-SubCell"/>
</dbReference>
<keyword evidence="6" id="KW-0677">Repeat</keyword>
<evidence type="ECO:0000256" key="1">
    <source>
        <dbReference type="ARBA" id="ARBA00001913"/>
    </source>
</evidence>
<dbReference type="InterPro" id="IPR013858">
    <property type="entry name" value="Peptidase_M10B_C"/>
</dbReference>
<evidence type="ECO:0000256" key="10">
    <source>
        <dbReference type="SAM" id="MobiDB-lite"/>
    </source>
</evidence>
<dbReference type="Gene3D" id="2.160.20.10">
    <property type="entry name" value="Single-stranded right-handed beta-helix, Pectin lyase-like"/>
    <property type="match status" value="1"/>
</dbReference>
<dbReference type="PRINTS" id="PR01488">
    <property type="entry name" value="RTXTOXINA"/>
</dbReference>
<dbReference type="SUPFAM" id="SSF51120">
    <property type="entry name" value="beta-Roll"/>
    <property type="match status" value="3"/>
</dbReference>
<evidence type="ECO:0000256" key="2">
    <source>
        <dbReference type="ARBA" id="ARBA00004370"/>
    </source>
</evidence>
<dbReference type="RefSeq" id="WP_065986079.1">
    <property type="nucleotide sequence ID" value="NZ_MDEN01000041.1"/>
</dbReference>